<keyword evidence="6" id="KW-0677">Repeat</keyword>
<dbReference type="InterPro" id="IPR001736">
    <property type="entry name" value="PLipase_D/transphosphatidylase"/>
</dbReference>
<dbReference type="Gene3D" id="3.30.870.10">
    <property type="entry name" value="Endonuclease Chain A"/>
    <property type="match status" value="2"/>
</dbReference>
<dbReference type="Pfam" id="PF13396">
    <property type="entry name" value="PLDc_N"/>
    <property type="match status" value="1"/>
</dbReference>
<dbReference type="PANTHER" id="PTHR21248">
    <property type="entry name" value="CARDIOLIPIN SYNTHASE"/>
    <property type="match status" value="1"/>
</dbReference>
<feature type="transmembrane region" description="Helical" evidence="13">
    <location>
        <begin position="40"/>
        <end position="58"/>
    </location>
</feature>
<dbReference type="PANTHER" id="PTHR21248:SF22">
    <property type="entry name" value="PHOSPHOLIPASE D"/>
    <property type="match status" value="1"/>
</dbReference>
<accession>A0A1H1LZ21</accession>
<keyword evidence="18" id="KW-1185">Reference proteome</keyword>
<keyword evidence="11" id="KW-1208">Phospholipid metabolism</keyword>
<reference evidence="16" key="2">
    <citation type="submission" date="2016-10" db="EMBL/GenBank/DDBJ databases">
        <authorList>
            <person name="de Groot N.N."/>
        </authorList>
    </citation>
    <scope>NUCLEOTIDE SEQUENCE [LARGE SCALE GENOMIC DNA]</scope>
    <source>
        <strain evidence="16">JCM 14963</strain>
    </source>
</reference>
<dbReference type="InterPro" id="IPR025202">
    <property type="entry name" value="PLD-like_dom"/>
</dbReference>
<dbReference type="AlphaFoldDB" id="A0A1H1LZ21"/>
<evidence type="ECO:0000313" key="17">
    <source>
        <dbReference type="Proteomes" id="UP000243413"/>
    </source>
</evidence>
<dbReference type="GO" id="GO:0005886">
    <property type="term" value="C:plasma membrane"/>
    <property type="evidence" value="ECO:0007669"/>
    <property type="project" value="UniProtKB-SubCell"/>
</dbReference>
<comment type="subcellular location">
    <subcellularLocation>
        <location evidence="1">Cell membrane</location>
        <topology evidence="1">Multi-pass membrane protein</topology>
    </subcellularLocation>
</comment>
<evidence type="ECO:0000256" key="5">
    <source>
        <dbReference type="ARBA" id="ARBA00022692"/>
    </source>
</evidence>
<dbReference type="RefSeq" id="WP_092283387.1">
    <property type="nucleotide sequence ID" value="NZ_BAABWD010000001.1"/>
</dbReference>
<evidence type="ECO:0000256" key="13">
    <source>
        <dbReference type="SAM" id="Phobius"/>
    </source>
</evidence>
<dbReference type="SMART" id="SM00155">
    <property type="entry name" value="PLDc"/>
    <property type="match status" value="2"/>
</dbReference>
<gene>
    <name evidence="15" type="primary">cls</name>
    <name evidence="15" type="ORF">NBRC116187_02350</name>
    <name evidence="16" type="ORF">SAMN05216271_0419</name>
</gene>
<keyword evidence="5 13" id="KW-0812">Transmembrane</keyword>
<dbReference type="EC" id="2.7.8.-" evidence="12"/>
<keyword evidence="2" id="KW-1003">Cell membrane</keyword>
<proteinExistence type="predicted"/>
<evidence type="ECO:0000256" key="4">
    <source>
        <dbReference type="ARBA" id="ARBA00022679"/>
    </source>
</evidence>
<sequence length="481" mass="53413">MQNVENILGVALLVLYWLFTAAVTLRVVGRRNPVSVTLSWLLVIYILPVLGAVLYLMFGELNLGKQRARRAEAMVEPFLHSIASDFAATKAPPMGGNSLTQGIYQLLATRMGIGALGYQQMALLDTPELIFSHLCDDVRSAQHSIHIETYIWFPGGRVDELSEELIKASARGVKVSLLIDHAGSRPFFRSPWRKRLIDAGIEVVPALPVRLLRALAQRIDLRMHRKLVVIDGRVAYSGSMNIADPLYFKKDANVGAWVDIMLRLDGPAARGLDKVFAWDWEVETGLRRLEPAPPSMPACYKWLSILPSGPGVGDDLIGQAVLSSIYRANDSITISTPYFVPSEAIFNALCQAAERGVRVKVLIPERNDSKLVGWASRAFYQRFLEAGGEIHLFRGGLLHTKAMLMDDQLALVGSVNLDIRSLQLNFELTVALFSPEGCASIRQLLDGYEANSHRLLLADWQQRSRASRVLERGVFFLSPLL</sequence>
<dbReference type="GO" id="GO:0008808">
    <property type="term" value="F:cardiolipin synthase activity"/>
    <property type="evidence" value="ECO:0007669"/>
    <property type="project" value="UniProtKB-UniRule"/>
</dbReference>
<evidence type="ECO:0000256" key="8">
    <source>
        <dbReference type="ARBA" id="ARBA00023098"/>
    </source>
</evidence>
<organism evidence="16 17">
    <name type="scientific">Halopseudomonas sabulinigri</name>
    <dbReference type="NCBI Taxonomy" id="472181"/>
    <lineage>
        <taxon>Bacteria</taxon>
        <taxon>Pseudomonadati</taxon>
        <taxon>Pseudomonadota</taxon>
        <taxon>Gammaproteobacteria</taxon>
        <taxon>Pseudomonadales</taxon>
        <taxon>Pseudomonadaceae</taxon>
        <taxon>Halopseudomonas</taxon>
    </lineage>
</organism>
<dbReference type="OrthoDB" id="9762009at2"/>
<evidence type="ECO:0000313" key="18">
    <source>
        <dbReference type="Proteomes" id="UP001486808"/>
    </source>
</evidence>
<feature type="domain" description="PLD phosphodiesterase" evidence="14">
    <location>
        <begin position="219"/>
        <end position="246"/>
    </location>
</feature>
<name>A0A1H1LZ21_9GAMM</name>
<evidence type="ECO:0000256" key="11">
    <source>
        <dbReference type="ARBA" id="ARBA00023264"/>
    </source>
</evidence>
<dbReference type="Proteomes" id="UP001486808">
    <property type="component" value="Unassembled WGS sequence"/>
</dbReference>
<dbReference type="InterPro" id="IPR027379">
    <property type="entry name" value="CLS_N"/>
</dbReference>
<evidence type="ECO:0000256" key="1">
    <source>
        <dbReference type="ARBA" id="ARBA00004651"/>
    </source>
</evidence>
<evidence type="ECO:0000256" key="10">
    <source>
        <dbReference type="ARBA" id="ARBA00023209"/>
    </source>
</evidence>
<keyword evidence="7 13" id="KW-1133">Transmembrane helix</keyword>
<keyword evidence="9 13" id="KW-0472">Membrane</keyword>
<dbReference type="STRING" id="472181.SAMN05216271_0419"/>
<evidence type="ECO:0000313" key="16">
    <source>
        <dbReference type="EMBL" id="SDR79657.1"/>
    </source>
</evidence>
<keyword evidence="8" id="KW-0443">Lipid metabolism</keyword>
<keyword evidence="3" id="KW-0444">Lipid biosynthesis</keyword>
<keyword evidence="4" id="KW-0808">Transferase</keyword>
<reference evidence="15 18" key="3">
    <citation type="submission" date="2024-04" db="EMBL/GenBank/DDBJ databases">
        <title>Draft genome sequence of Halopseudomonas sabulinigri NBRC 116187.</title>
        <authorList>
            <person name="Miyakawa T."/>
            <person name="Kusuya Y."/>
            <person name="Miura T."/>
        </authorList>
    </citation>
    <scope>NUCLEOTIDE SEQUENCE [LARGE SCALE GENOMIC DNA]</scope>
    <source>
        <strain evidence="15 18">4NH20-0042</strain>
    </source>
</reference>
<reference evidence="17" key="1">
    <citation type="submission" date="2016-10" db="EMBL/GenBank/DDBJ databases">
        <authorList>
            <person name="Varghese N."/>
            <person name="Submissions S."/>
        </authorList>
    </citation>
    <scope>NUCLEOTIDE SEQUENCE [LARGE SCALE GENOMIC DNA]</scope>
    <source>
        <strain evidence="17">JCM 14963</strain>
    </source>
</reference>
<feature type="transmembrane region" description="Helical" evidence="13">
    <location>
        <begin position="6"/>
        <end position="28"/>
    </location>
</feature>
<dbReference type="InterPro" id="IPR022924">
    <property type="entry name" value="Cardiolipin_synthase"/>
</dbReference>
<dbReference type="PROSITE" id="PS50035">
    <property type="entry name" value="PLD"/>
    <property type="match status" value="2"/>
</dbReference>
<evidence type="ECO:0000256" key="12">
    <source>
        <dbReference type="NCBIfam" id="TIGR04265"/>
    </source>
</evidence>
<dbReference type="Pfam" id="PF13091">
    <property type="entry name" value="PLDc_2"/>
    <property type="match status" value="2"/>
</dbReference>
<evidence type="ECO:0000256" key="6">
    <source>
        <dbReference type="ARBA" id="ARBA00022737"/>
    </source>
</evidence>
<evidence type="ECO:0000259" key="14">
    <source>
        <dbReference type="PROSITE" id="PS50035"/>
    </source>
</evidence>
<dbReference type="Proteomes" id="UP000243413">
    <property type="component" value="Chromosome I"/>
</dbReference>
<dbReference type="EMBL" id="BAABWD010000001">
    <property type="protein sequence ID" value="GAA6129875.1"/>
    <property type="molecule type" value="Genomic_DNA"/>
</dbReference>
<keyword evidence="10" id="KW-0594">Phospholipid biosynthesis</keyword>
<evidence type="ECO:0000256" key="7">
    <source>
        <dbReference type="ARBA" id="ARBA00022989"/>
    </source>
</evidence>
<evidence type="ECO:0000313" key="15">
    <source>
        <dbReference type="EMBL" id="GAA6129875.1"/>
    </source>
</evidence>
<evidence type="ECO:0000256" key="2">
    <source>
        <dbReference type="ARBA" id="ARBA00022475"/>
    </source>
</evidence>
<evidence type="ECO:0000256" key="3">
    <source>
        <dbReference type="ARBA" id="ARBA00022516"/>
    </source>
</evidence>
<dbReference type="NCBIfam" id="TIGR04265">
    <property type="entry name" value="bac_cardiolipin"/>
    <property type="match status" value="1"/>
</dbReference>
<evidence type="ECO:0000256" key="9">
    <source>
        <dbReference type="ARBA" id="ARBA00023136"/>
    </source>
</evidence>
<feature type="domain" description="PLD phosphodiesterase" evidence="14">
    <location>
        <begin position="394"/>
        <end position="421"/>
    </location>
</feature>
<dbReference type="EMBL" id="LT629763">
    <property type="protein sequence ID" value="SDR79657.1"/>
    <property type="molecule type" value="Genomic_DNA"/>
</dbReference>
<dbReference type="GO" id="GO:0032049">
    <property type="term" value="P:cardiolipin biosynthetic process"/>
    <property type="evidence" value="ECO:0007669"/>
    <property type="project" value="UniProtKB-UniRule"/>
</dbReference>
<protein>
    <recommendedName>
        <fullName evidence="12">Cardiolipin synthase</fullName>
        <ecNumber evidence="12">2.7.8.-</ecNumber>
    </recommendedName>
</protein>
<dbReference type="SUPFAM" id="SSF56024">
    <property type="entry name" value="Phospholipase D/nuclease"/>
    <property type="match status" value="2"/>
</dbReference>